<accession>A0A371FWA2</accession>
<feature type="non-terminal residue" evidence="1">
    <location>
        <position position="1"/>
    </location>
</feature>
<dbReference type="AlphaFoldDB" id="A0A371FWA2"/>
<evidence type="ECO:0000313" key="2">
    <source>
        <dbReference type="Proteomes" id="UP000257109"/>
    </source>
</evidence>
<dbReference type="EMBL" id="QJKJ01007609">
    <property type="protein sequence ID" value="RDX82561.1"/>
    <property type="molecule type" value="Genomic_DNA"/>
</dbReference>
<reference evidence="1" key="1">
    <citation type="submission" date="2018-05" db="EMBL/GenBank/DDBJ databases">
        <title>Draft genome of Mucuna pruriens seed.</title>
        <authorList>
            <person name="Nnadi N.E."/>
            <person name="Vos R."/>
            <person name="Hasami M.H."/>
            <person name="Devisetty U.K."/>
            <person name="Aguiy J.C."/>
        </authorList>
    </citation>
    <scope>NUCLEOTIDE SEQUENCE [LARGE SCALE GENOMIC DNA]</scope>
    <source>
        <strain evidence="1">JCA_2017</strain>
    </source>
</reference>
<proteinExistence type="predicted"/>
<name>A0A371FWA2_MUCPR</name>
<organism evidence="1 2">
    <name type="scientific">Mucuna pruriens</name>
    <name type="common">Velvet bean</name>
    <name type="synonym">Dolichos pruriens</name>
    <dbReference type="NCBI Taxonomy" id="157652"/>
    <lineage>
        <taxon>Eukaryota</taxon>
        <taxon>Viridiplantae</taxon>
        <taxon>Streptophyta</taxon>
        <taxon>Embryophyta</taxon>
        <taxon>Tracheophyta</taxon>
        <taxon>Spermatophyta</taxon>
        <taxon>Magnoliopsida</taxon>
        <taxon>eudicotyledons</taxon>
        <taxon>Gunneridae</taxon>
        <taxon>Pentapetalae</taxon>
        <taxon>rosids</taxon>
        <taxon>fabids</taxon>
        <taxon>Fabales</taxon>
        <taxon>Fabaceae</taxon>
        <taxon>Papilionoideae</taxon>
        <taxon>50 kb inversion clade</taxon>
        <taxon>NPAAA clade</taxon>
        <taxon>indigoferoid/millettioid clade</taxon>
        <taxon>Phaseoleae</taxon>
        <taxon>Mucuna</taxon>
    </lineage>
</organism>
<protein>
    <submittedName>
        <fullName evidence="1">Uncharacterized protein</fullName>
    </submittedName>
</protein>
<comment type="caution">
    <text evidence="1">The sequence shown here is derived from an EMBL/GenBank/DDBJ whole genome shotgun (WGS) entry which is preliminary data.</text>
</comment>
<gene>
    <name evidence="1" type="ORF">CR513_36631</name>
</gene>
<evidence type="ECO:0000313" key="1">
    <source>
        <dbReference type="EMBL" id="RDX82561.1"/>
    </source>
</evidence>
<keyword evidence="2" id="KW-1185">Reference proteome</keyword>
<sequence>MIFKGQPSRHKIDGATINLYLRGIDTNNSKIARPNKINYPFNKQISTIGRVDNNWKIVDNKIVKSEYPPQQGIIIQLSNNLEIEASPYKDIK</sequence>
<dbReference type="Proteomes" id="UP000257109">
    <property type="component" value="Unassembled WGS sequence"/>
</dbReference>